<gene>
    <name evidence="1" type="ORF">BS47DRAFT_1279156</name>
</gene>
<dbReference type="EMBL" id="MU128980">
    <property type="protein sequence ID" value="KAF9512957.1"/>
    <property type="molecule type" value="Genomic_DNA"/>
</dbReference>
<comment type="caution">
    <text evidence="1">The sequence shown here is derived from an EMBL/GenBank/DDBJ whole genome shotgun (WGS) entry which is preliminary data.</text>
</comment>
<feature type="non-terminal residue" evidence="1">
    <location>
        <position position="58"/>
    </location>
</feature>
<evidence type="ECO:0000313" key="1">
    <source>
        <dbReference type="EMBL" id="KAF9512957.1"/>
    </source>
</evidence>
<proteinExistence type="predicted"/>
<sequence length="58" mass="6497">ELGHRMAKIDRGGPVNAHRKIFKLVCRRQCSVITQLCSGHVGLNTYLHRIQAVNSPLC</sequence>
<evidence type="ECO:0000313" key="2">
    <source>
        <dbReference type="Proteomes" id="UP000886523"/>
    </source>
</evidence>
<keyword evidence="2" id="KW-1185">Reference proteome</keyword>
<dbReference type="Proteomes" id="UP000886523">
    <property type="component" value="Unassembled WGS sequence"/>
</dbReference>
<organism evidence="1 2">
    <name type="scientific">Hydnum rufescens UP504</name>
    <dbReference type="NCBI Taxonomy" id="1448309"/>
    <lineage>
        <taxon>Eukaryota</taxon>
        <taxon>Fungi</taxon>
        <taxon>Dikarya</taxon>
        <taxon>Basidiomycota</taxon>
        <taxon>Agaricomycotina</taxon>
        <taxon>Agaricomycetes</taxon>
        <taxon>Cantharellales</taxon>
        <taxon>Hydnaceae</taxon>
        <taxon>Hydnum</taxon>
    </lineage>
</organism>
<feature type="non-terminal residue" evidence="1">
    <location>
        <position position="1"/>
    </location>
</feature>
<accession>A0A9P6AWI0</accession>
<protein>
    <submittedName>
        <fullName evidence="1">Uncharacterized protein</fullName>
    </submittedName>
</protein>
<name>A0A9P6AWI0_9AGAM</name>
<dbReference type="OrthoDB" id="3044497at2759"/>
<dbReference type="AlphaFoldDB" id="A0A9P6AWI0"/>
<reference evidence="1" key="1">
    <citation type="journal article" date="2020" name="Nat. Commun.">
        <title>Large-scale genome sequencing of mycorrhizal fungi provides insights into the early evolution of symbiotic traits.</title>
        <authorList>
            <person name="Miyauchi S."/>
            <person name="Kiss E."/>
            <person name="Kuo A."/>
            <person name="Drula E."/>
            <person name="Kohler A."/>
            <person name="Sanchez-Garcia M."/>
            <person name="Morin E."/>
            <person name="Andreopoulos B."/>
            <person name="Barry K.W."/>
            <person name="Bonito G."/>
            <person name="Buee M."/>
            <person name="Carver A."/>
            <person name="Chen C."/>
            <person name="Cichocki N."/>
            <person name="Clum A."/>
            <person name="Culley D."/>
            <person name="Crous P.W."/>
            <person name="Fauchery L."/>
            <person name="Girlanda M."/>
            <person name="Hayes R.D."/>
            <person name="Keri Z."/>
            <person name="LaButti K."/>
            <person name="Lipzen A."/>
            <person name="Lombard V."/>
            <person name="Magnuson J."/>
            <person name="Maillard F."/>
            <person name="Murat C."/>
            <person name="Nolan M."/>
            <person name="Ohm R.A."/>
            <person name="Pangilinan J."/>
            <person name="Pereira M.F."/>
            <person name="Perotto S."/>
            <person name="Peter M."/>
            <person name="Pfister S."/>
            <person name="Riley R."/>
            <person name="Sitrit Y."/>
            <person name="Stielow J.B."/>
            <person name="Szollosi G."/>
            <person name="Zifcakova L."/>
            <person name="Stursova M."/>
            <person name="Spatafora J.W."/>
            <person name="Tedersoo L."/>
            <person name="Vaario L.M."/>
            <person name="Yamada A."/>
            <person name="Yan M."/>
            <person name="Wang P."/>
            <person name="Xu J."/>
            <person name="Bruns T."/>
            <person name="Baldrian P."/>
            <person name="Vilgalys R."/>
            <person name="Dunand C."/>
            <person name="Henrissat B."/>
            <person name="Grigoriev I.V."/>
            <person name="Hibbett D."/>
            <person name="Nagy L.G."/>
            <person name="Martin F.M."/>
        </authorList>
    </citation>
    <scope>NUCLEOTIDE SEQUENCE</scope>
    <source>
        <strain evidence="1">UP504</strain>
    </source>
</reference>